<dbReference type="SUPFAM" id="SSF56281">
    <property type="entry name" value="Metallo-hydrolase/oxidoreductase"/>
    <property type="match status" value="1"/>
</dbReference>
<protein>
    <recommendedName>
        <fullName evidence="6">Beta-Casp domain-containing protein</fullName>
    </recommendedName>
</protein>
<dbReference type="GO" id="GO:0005847">
    <property type="term" value="C:mRNA cleavage and polyadenylation specificity factor complex"/>
    <property type="evidence" value="ECO:0000318"/>
    <property type="project" value="GO_Central"/>
</dbReference>
<evidence type="ECO:0000259" key="6">
    <source>
        <dbReference type="SMART" id="SM01027"/>
    </source>
</evidence>
<dbReference type="InParanoid" id="A7T4V8"/>
<evidence type="ECO:0000256" key="1">
    <source>
        <dbReference type="ARBA" id="ARBA00004123"/>
    </source>
</evidence>
<evidence type="ECO:0000256" key="3">
    <source>
        <dbReference type="ARBA" id="ARBA00022722"/>
    </source>
</evidence>
<dbReference type="OMA" id="SCIEIKT"/>
<evidence type="ECO:0000313" key="8">
    <source>
        <dbReference type="Proteomes" id="UP000001593"/>
    </source>
</evidence>
<evidence type="ECO:0000256" key="4">
    <source>
        <dbReference type="ARBA" id="ARBA00022801"/>
    </source>
</evidence>
<organism evidence="7 8">
    <name type="scientific">Nematostella vectensis</name>
    <name type="common">Starlet sea anemone</name>
    <dbReference type="NCBI Taxonomy" id="45351"/>
    <lineage>
        <taxon>Eukaryota</taxon>
        <taxon>Metazoa</taxon>
        <taxon>Cnidaria</taxon>
        <taxon>Anthozoa</taxon>
        <taxon>Hexacorallia</taxon>
        <taxon>Actiniaria</taxon>
        <taxon>Edwardsiidae</taxon>
        <taxon>Nematostella</taxon>
    </lineage>
</organism>
<proteinExistence type="predicted"/>
<dbReference type="InterPro" id="IPR036866">
    <property type="entry name" value="RibonucZ/Hydroxyglut_hydro"/>
</dbReference>
<dbReference type="GO" id="GO:0003723">
    <property type="term" value="F:RNA binding"/>
    <property type="evidence" value="ECO:0000318"/>
    <property type="project" value="GO_Central"/>
</dbReference>
<dbReference type="Proteomes" id="UP000001593">
    <property type="component" value="Unassembled WGS sequence"/>
</dbReference>
<dbReference type="GO" id="GO:0004534">
    <property type="term" value="F:5'-3' RNA exonuclease activity"/>
    <property type="evidence" value="ECO:0000318"/>
    <property type="project" value="GO_Central"/>
</dbReference>
<dbReference type="FunFam" id="3.40.50.10890:FF:000001">
    <property type="entry name" value="Cleavage and polyadenylation specificity factor subunit 3"/>
    <property type="match status" value="1"/>
</dbReference>
<dbReference type="PhylomeDB" id="A7T4V8"/>
<reference evidence="7 8" key="1">
    <citation type="journal article" date="2007" name="Science">
        <title>Sea anemone genome reveals ancestral eumetazoan gene repertoire and genomic organization.</title>
        <authorList>
            <person name="Putnam N.H."/>
            <person name="Srivastava M."/>
            <person name="Hellsten U."/>
            <person name="Dirks B."/>
            <person name="Chapman J."/>
            <person name="Salamov A."/>
            <person name="Terry A."/>
            <person name="Shapiro H."/>
            <person name="Lindquist E."/>
            <person name="Kapitonov V.V."/>
            <person name="Jurka J."/>
            <person name="Genikhovich G."/>
            <person name="Grigoriev I.V."/>
            <person name="Lucas S.M."/>
            <person name="Steele R.E."/>
            <person name="Finnerty J.R."/>
            <person name="Technau U."/>
            <person name="Martindale M.Q."/>
            <person name="Rokhsar D.S."/>
        </authorList>
    </citation>
    <scope>NUCLEOTIDE SEQUENCE [LARGE SCALE GENOMIC DNA]</scope>
    <source>
        <strain evidence="8">CH2 X CH6</strain>
    </source>
</reference>
<keyword evidence="5" id="KW-0539">Nucleus</keyword>
<accession>A7T4V8</accession>
<name>A7T4V8_NEMVE</name>
<dbReference type="EMBL" id="DS470974">
    <property type="protein sequence ID" value="EDO29004.1"/>
    <property type="molecule type" value="Genomic_DNA"/>
</dbReference>
<keyword evidence="4" id="KW-0378">Hydrolase</keyword>
<comment type="subcellular location">
    <subcellularLocation>
        <location evidence="1">Nucleus</location>
    </subcellularLocation>
</comment>
<evidence type="ECO:0000313" key="7">
    <source>
        <dbReference type="EMBL" id="EDO29004.1"/>
    </source>
</evidence>
<dbReference type="Pfam" id="PF10996">
    <property type="entry name" value="Beta-Casp"/>
    <property type="match status" value="1"/>
</dbReference>
<dbReference type="STRING" id="45351.A7T4V8"/>
<keyword evidence="8" id="KW-1185">Reference proteome</keyword>
<sequence>MAASVKRKADSVIPPEESDLLRITPLGSGQEVGRSCHILEFKGKKVMLDCGIHPGMTGVESLPFLDEIDTAEIDLLLEKEVGGIKFWCYHAGHVLGACMFMLEIAGVKILYTGDFSRQEDRHLMAAEIPSISPDVLIIESTYGTHIHEKREEREARFTGTVHDIVNRGGRCLIPVFALGRAQELLLILDEYWQNHPELHDIPIYYASQLAKKCMSVFQTYVNAMNDKIKKQIAISNPFVFKHISNLKSIDQFDDIGPSVVMASPGMMQSGLSRELFEQWCTDRRNGVIIAGYCVEGTLAKEVSLVVHNPPNCQSVELYFRGEKMAKVMGQMAREKPEHGKPLSGILIKRGFNYHLIAPDDLQSELEEQRKEDRNKEGKSQFLFSNYKL</sequence>
<keyword evidence="2" id="KW-0507">mRNA processing</keyword>
<keyword evidence="3" id="KW-0540">Nuclease</keyword>
<dbReference type="InterPro" id="IPR022712">
    <property type="entry name" value="Beta_Casp"/>
</dbReference>
<dbReference type="HOGENOM" id="CLU_712327_0_0_1"/>
<dbReference type="GO" id="GO:0004521">
    <property type="term" value="F:RNA endonuclease activity"/>
    <property type="evidence" value="ECO:0000318"/>
    <property type="project" value="GO_Central"/>
</dbReference>
<evidence type="ECO:0000256" key="2">
    <source>
        <dbReference type="ARBA" id="ARBA00022664"/>
    </source>
</evidence>
<dbReference type="GO" id="GO:0006398">
    <property type="term" value="P:mRNA 3'-end processing by stem-loop binding and cleavage"/>
    <property type="evidence" value="ECO:0000318"/>
    <property type="project" value="GO_Central"/>
</dbReference>
<dbReference type="eggNOG" id="KOG1137">
    <property type="taxonomic scope" value="Eukaryota"/>
</dbReference>
<dbReference type="AlphaFoldDB" id="A7T4V8"/>
<feature type="domain" description="Beta-Casp" evidence="6">
    <location>
        <begin position="181"/>
        <end position="302"/>
    </location>
</feature>
<gene>
    <name evidence="7" type="ORF">NEMVEDRAFT_v1g222359</name>
</gene>
<dbReference type="Gene3D" id="3.40.50.10890">
    <property type="match status" value="1"/>
</dbReference>
<dbReference type="PANTHER" id="PTHR11203:SF11">
    <property type="entry name" value="CLEAVAGE AND POLYADENYLATION SPECIFICITY FACTOR SUBUNIT 3"/>
    <property type="match status" value="1"/>
</dbReference>
<evidence type="ECO:0000256" key="5">
    <source>
        <dbReference type="ARBA" id="ARBA00023242"/>
    </source>
</evidence>
<dbReference type="InterPro" id="IPR050698">
    <property type="entry name" value="MBL"/>
</dbReference>
<dbReference type="PANTHER" id="PTHR11203">
    <property type="entry name" value="CLEAVAGE AND POLYADENYLATION SPECIFICITY FACTOR FAMILY MEMBER"/>
    <property type="match status" value="1"/>
</dbReference>
<dbReference type="SMART" id="SM01027">
    <property type="entry name" value="Beta-Casp"/>
    <property type="match status" value="1"/>
</dbReference>
<dbReference type="Gene3D" id="3.60.15.10">
    <property type="entry name" value="Ribonuclease Z/Hydroxyacylglutathione hydrolase-like"/>
    <property type="match status" value="1"/>
</dbReference>